<feature type="transmembrane region" description="Helical" evidence="10">
    <location>
        <begin position="381"/>
        <end position="397"/>
    </location>
</feature>
<evidence type="ECO:0000259" key="13">
    <source>
        <dbReference type="PROSITE" id="PS50990"/>
    </source>
</evidence>
<dbReference type="CDD" id="cd02425">
    <property type="entry name" value="Peptidase_C39F"/>
    <property type="match status" value="1"/>
</dbReference>
<keyword evidence="5" id="KW-0067">ATP-binding</keyword>
<feature type="domain" description="Peptidase C39" evidence="13">
    <location>
        <begin position="6"/>
        <end position="130"/>
    </location>
</feature>
<feature type="transmembrane region" description="Helical" evidence="10">
    <location>
        <begin position="291"/>
        <end position="312"/>
    </location>
</feature>
<dbReference type="PROSITE" id="PS50990">
    <property type="entry name" value="PEPTIDASE_C39"/>
    <property type="match status" value="1"/>
</dbReference>
<keyword evidence="2 10" id="KW-0812">Transmembrane</keyword>
<dbReference type="Pfam" id="PF03412">
    <property type="entry name" value="Peptidase_C39"/>
    <property type="match status" value="1"/>
</dbReference>
<keyword evidence="3" id="KW-0547">Nucleotide-binding</keyword>
<evidence type="ECO:0000256" key="1">
    <source>
        <dbReference type="ARBA" id="ARBA00004651"/>
    </source>
</evidence>
<dbReference type="InterPro" id="IPR039421">
    <property type="entry name" value="Type_1_exporter"/>
</dbReference>
<dbReference type="PANTHER" id="PTHR24221:SF654">
    <property type="entry name" value="ATP-BINDING CASSETTE SUB-FAMILY B MEMBER 6"/>
    <property type="match status" value="1"/>
</dbReference>
<feature type="transmembrane region" description="Helical" evidence="10">
    <location>
        <begin position="189"/>
        <end position="209"/>
    </location>
</feature>
<evidence type="ECO:0000256" key="5">
    <source>
        <dbReference type="ARBA" id="ARBA00022840"/>
    </source>
</evidence>
<dbReference type="GO" id="GO:0006508">
    <property type="term" value="P:proteolysis"/>
    <property type="evidence" value="ECO:0007669"/>
    <property type="project" value="InterPro"/>
</dbReference>
<dbReference type="Gene3D" id="3.90.70.10">
    <property type="entry name" value="Cysteine proteinases"/>
    <property type="match status" value="1"/>
</dbReference>
<keyword evidence="7 10" id="KW-1133">Transmembrane helix</keyword>
<dbReference type="Proteomes" id="UP001186047">
    <property type="component" value="Unassembled WGS sequence"/>
</dbReference>
<dbReference type="PROSITE" id="PS50893">
    <property type="entry name" value="ABC_TRANSPORTER_2"/>
    <property type="match status" value="1"/>
</dbReference>
<evidence type="ECO:0000256" key="7">
    <source>
        <dbReference type="ARBA" id="ARBA00022989"/>
    </source>
</evidence>
<dbReference type="InterPro" id="IPR005074">
    <property type="entry name" value="Peptidase_C39"/>
</dbReference>
<feature type="transmembrane region" description="Helical" evidence="10">
    <location>
        <begin position="159"/>
        <end position="177"/>
    </location>
</feature>
<evidence type="ECO:0000256" key="8">
    <source>
        <dbReference type="ARBA" id="ARBA00023136"/>
    </source>
</evidence>
<dbReference type="GO" id="GO:0005886">
    <property type="term" value="C:plasma membrane"/>
    <property type="evidence" value="ECO:0007669"/>
    <property type="project" value="UniProtKB-SubCell"/>
</dbReference>
<dbReference type="Gene3D" id="1.20.1560.10">
    <property type="entry name" value="ABC transporter type 1, transmembrane domain"/>
    <property type="match status" value="1"/>
</dbReference>
<dbReference type="SUPFAM" id="SSF52540">
    <property type="entry name" value="P-loop containing nucleoside triphosphate hydrolases"/>
    <property type="match status" value="1"/>
</dbReference>
<dbReference type="GO" id="GO:0016887">
    <property type="term" value="F:ATP hydrolysis activity"/>
    <property type="evidence" value="ECO:0007669"/>
    <property type="project" value="InterPro"/>
</dbReference>
<evidence type="ECO:0000256" key="10">
    <source>
        <dbReference type="SAM" id="Phobius"/>
    </source>
</evidence>
<dbReference type="InterPro" id="IPR027417">
    <property type="entry name" value="P-loop_NTPase"/>
</dbReference>
<dbReference type="RefSeq" id="WP_311092427.1">
    <property type="nucleotide sequence ID" value="NZ_JAWHVL010000002.1"/>
</dbReference>
<evidence type="ECO:0000256" key="6">
    <source>
        <dbReference type="ARBA" id="ARBA00022927"/>
    </source>
</evidence>
<dbReference type="GO" id="GO:0043213">
    <property type="term" value="P:bacteriocin transport"/>
    <property type="evidence" value="ECO:0007669"/>
    <property type="project" value="UniProtKB-KW"/>
</dbReference>
<dbReference type="CDD" id="cd03228">
    <property type="entry name" value="ABCC_MRP_Like"/>
    <property type="match status" value="1"/>
</dbReference>
<sequence length="691" mass="79860">MKIVLQNNEQDCLLACYSMILGYFGRDVAIHELYSGEMIPPDGLSVSYLKNINMQHQVNMHVYKTDKKNSPNKIFYPKMLPVIIQWNDNHFVVVTKIYRKNVTLIDPAIGKVKYNYNDFMKKFSGYIITLSPNSSFTKKKRISEIIFPLKKIFKNRNTFLYIFSLFISQIVALWFSIILRDILNKSHDITYSFIMMISLVLFQTLSLLMKLGAQKNTNLLYESKISRQIFKGIFSRPLLYFRNNSVGTIIEKINLRTGIRDGILLKIFPSLLNFFTVFIVIIYLGTISFTLTLFLVIMNLLYMIFSFSLISIKRQANIQYTQQTIDFTSVVQEDLNQIEQIKAQANEKECVKRWTKKSAQTIFSYNKILNIDGITSAFNQGFNYICVILMMIFGIYLNQGNLVSIPDLIIFQSGISLFVSAVNQIQDVMFEISRLSIYGNKISDLLIENPQRIDNIEKHSNNAIILKDISYSYELNNYIFNNINFSIKKGEKIAIVGKSGSGKSTLFNILLGLISYEGEVTYGYENLRQIIGVVSQNMNLRKGSLIENIVSNNNSEELDIQKINDVLKDVNMLELVDSLPQKIFSQLFENGKNLSGGQIQRLLIAKSLLNNNKFIFWDEPFSSLDNQNRIHIYKNVLENPDYKSQTIIMISHHLDVLKYVNRVIYIDDKKIMIDKHNNLLLNDSYNSFVNE</sequence>
<evidence type="ECO:0000259" key="11">
    <source>
        <dbReference type="PROSITE" id="PS50893"/>
    </source>
</evidence>
<dbReference type="GO" id="GO:0015031">
    <property type="term" value="P:protein transport"/>
    <property type="evidence" value="ECO:0007669"/>
    <property type="project" value="UniProtKB-KW"/>
</dbReference>
<dbReference type="InterPro" id="IPR017871">
    <property type="entry name" value="ABC_transporter-like_CS"/>
</dbReference>
<dbReference type="InterPro" id="IPR003439">
    <property type="entry name" value="ABC_transporter-like_ATP-bd"/>
</dbReference>
<dbReference type="EMBL" id="JAWHVL010000002">
    <property type="protein sequence ID" value="MDV2631391.1"/>
    <property type="molecule type" value="Genomic_DNA"/>
</dbReference>
<dbReference type="InterPro" id="IPR033839">
    <property type="entry name" value="Lacticin_481_peptidase"/>
</dbReference>
<dbReference type="PANTHER" id="PTHR24221">
    <property type="entry name" value="ATP-BINDING CASSETTE SUB-FAMILY B"/>
    <property type="match status" value="1"/>
</dbReference>
<comment type="subcellular location">
    <subcellularLocation>
        <location evidence="1">Cell membrane</location>
        <topology evidence="1">Multi-pass membrane protein</topology>
    </subcellularLocation>
</comment>
<evidence type="ECO:0000259" key="12">
    <source>
        <dbReference type="PROSITE" id="PS50929"/>
    </source>
</evidence>
<organism evidence="14 15">
    <name type="scientific">Lactococcus lactis</name>
    <dbReference type="NCBI Taxonomy" id="1358"/>
    <lineage>
        <taxon>Bacteria</taxon>
        <taxon>Bacillati</taxon>
        <taxon>Bacillota</taxon>
        <taxon>Bacilli</taxon>
        <taxon>Lactobacillales</taxon>
        <taxon>Streptococcaceae</taxon>
        <taxon>Lactococcus</taxon>
    </lineage>
</organism>
<accession>A0AAE4NN70</accession>
<dbReference type="Gene3D" id="3.40.50.300">
    <property type="entry name" value="P-loop containing nucleotide triphosphate hydrolases"/>
    <property type="match status" value="1"/>
</dbReference>
<keyword evidence="4" id="KW-0645">Protease</keyword>
<dbReference type="InterPro" id="IPR036640">
    <property type="entry name" value="ABC1_TM_sf"/>
</dbReference>
<keyword evidence="4" id="KW-0788">Thiol protease</keyword>
<evidence type="ECO:0000256" key="4">
    <source>
        <dbReference type="ARBA" id="ARBA00022807"/>
    </source>
</evidence>
<name>A0AAE4NN70_9LACT</name>
<feature type="domain" description="ABC transporter" evidence="11">
    <location>
        <begin position="464"/>
        <end position="689"/>
    </location>
</feature>
<dbReference type="GO" id="GO:0034040">
    <property type="term" value="F:ATPase-coupled lipid transmembrane transporter activity"/>
    <property type="evidence" value="ECO:0007669"/>
    <property type="project" value="TreeGrafter"/>
</dbReference>
<keyword evidence="8 10" id="KW-0472">Membrane</keyword>
<dbReference type="AlphaFoldDB" id="A0AAE4NN70"/>
<proteinExistence type="predicted"/>
<dbReference type="PROSITE" id="PS00211">
    <property type="entry name" value="ABC_TRANSPORTER_1"/>
    <property type="match status" value="1"/>
</dbReference>
<dbReference type="GO" id="GO:0005524">
    <property type="term" value="F:ATP binding"/>
    <property type="evidence" value="ECO:0007669"/>
    <property type="project" value="UniProtKB-KW"/>
</dbReference>
<dbReference type="InterPro" id="IPR011527">
    <property type="entry name" value="ABC1_TM_dom"/>
</dbReference>
<feature type="transmembrane region" description="Helical" evidence="10">
    <location>
        <begin position="263"/>
        <end position="285"/>
    </location>
</feature>
<protein>
    <submittedName>
        <fullName evidence="14">ABC transporter transmembrane domain-containing protein</fullName>
    </submittedName>
</protein>
<keyword evidence="4" id="KW-0378">Hydrolase</keyword>
<gene>
    <name evidence="14" type="ORF">RZO31_00680</name>
</gene>
<evidence type="ECO:0000256" key="2">
    <source>
        <dbReference type="ARBA" id="ARBA00022692"/>
    </source>
</evidence>
<dbReference type="SMART" id="SM00382">
    <property type="entry name" value="AAA"/>
    <property type="match status" value="1"/>
</dbReference>
<evidence type="ECO:0000256" key="3">
    <source>
        <dbReference type="ARBA" id="ARBA00022741"/>
    </source>
</evidence>
<feature type="domain" description="ABC transmembrane type-1" evidence="12">
    <location>
        <begin position="159"/>
        <end position="434"/>
    </location>
</feature>
<keyword evidence="6" id="KW-0813">Transport</keyword>
<evidence type="ECO:0000313" key="14">
    <source>
        <dbReference type="EMBL" id="MDV2631391.1"/>
    </source>
</evidence>
<comment type="caution">
    <text evidence="14">The sequence shown here is derived from an EMBL/GenBank/DDBJ whole genome shotgun (WGS) entry which is preliminary data.</text>
</comment>
<evidence type="ECO:0000256" key="9">
    <source>
        <dbReference type="ARBA" id="ARBA00043264"/>
    </source>
</evidence>
<reference evidence="14" key="1">
    <citation type="submission" date="2023-10" db="EMBL/GenBank/DDBJ databases">
        <title>Production of high quality cheese from raw caw milk (raw cheese).</title>
        <authorList>
            <person name="Samouris G."/>
        </authorList>
    </citation>
    <scope>NUCLEOTIDE SEQUENCE</scope>
    <source>
        <strain evidence="14">M17-3</strain>
    </source>
</reference>
<dbReference type="Pfam" id="PF00005">
    <property type="entry name" value="ABC_tran"/>
    <property type="match status" value="1"/>
</dbReference>
<keyword evidence="6" id="KW-0653">Protein transport</keyword>
<dbReference type="InterPro" id="IPR003593">
    <property type="entry name" value="AAA+_ATPase"/>
</dbReference>
<dbReference type="SUPFAM" id="SSF90123">
    <property type="entry name" value="ABC transporter transmembrane region"/>
    <property type="match status" value="1"/>
</dbReference>
<dbReference type="PROSITE" id="PS50929">
    <property type="entry name" value="ABC_TM1F"/>
    <property type="match status" value="1"/>
</dbReference>
<evidence type="ECO:0000313" key="15">
    <source>
        <dbReference type="Proteomes" id="UP001186047"/>
    </source>
</evidence>
<keyword evidence="9" id="KW-0080">Bacteriocin transport</keyword>
<dbReference type="Pfam" id="PF00664">
    <property type="entry name" value="ABC_membrane"/>
    <property type="match status" value="1"/>
</dbReference>
<dbReference type="GO" id="GO:0140359">
    <property type="term" value="F:ABC-type transporter activity"/>
    <property type="evidence" value="ECO:0007669"/>
    <property type="project" value="InterPro"/>
</dbReference>
<dbReference type="GO" id="GO:0008234">
    <property type="term" value="F:cysteine-type peptidase activity"/>
    <property type="evidence" value="ECO:0007669"/>
    <property type="project" value="UniProtKB-KW"/>
</dbReference>